<dbReference type="SUPFAM" id="SSF57850">
    <property type="entry name" value="RING/U-box"/>
    <property type="match status" value="1"/>
</dbReference>
<dbReference type="PROSITE" id="PS50934">
    <property type="entry name" value="SWIRM"/>
    <property type="match status" value="1"/>
</dbReference>
<feature type="region of interest" description="Disordered" evidence="10">
    <location>
        <begin position="443"/>
        <end position="488"/>
    </location>
</feature>
<reference evidence="16" key="1">
    <citation type="submission" date="2022-07" db="EMBL/GenBank/DDBJ databases">
        <title>Genome Sequence of Physisporinus lineatus.</title>
        <authorList>
            <person name="Buettner E."/>
        </authorList>
    </citation>
    <scope>NUCLEOTIDE SEQUENCE</scope>
    <source>
        <strain evidence="16">VT162</strain>
    </source>
</reference>
<feature type="compositionally biased region" description="Polar residues" evidence="10">
    <location>
        <begin position="573"/>
        <end position="596"/>
    </location>
</feature>
<gene>
    <name evidence="16" type="ORF">NLI96_g864</name>
</gene>
<accession>A0AAD5VBF0</accession>
<evidence type="ECO:0000256" key="7">
    <source>
        <dbReference type="ARBA" id="ARBA00023242"/>
    </source>
</evidence>
<keyword evidence="17" id="KW-1185">Reference proteome</keyword>
<dbReference type="Gene3D" id="1.10.10.60">
    <property type="entry name" value="Homeodomain-like"/>
    <property type="match status" value="1"/>
</dbReference>
<dbReference type="InterPro" id="IPR055141">
    <property type="entry name" value="TADA2A_B-like_dom"/>
</dbReference>
<dbReference type="InterPro" id="IPR000433">
    <property type="entry name" value="Znf_ZZ"/>
</dbReference>
<dbReference type="Pfam" id="PF00249">
    <property type="entry name" value="Myb_DNA-binding"/>
    <property type="match status" value="1"/>
</dbReference>
<dbReference type="GO" id="GO:0003713">
    <property type="term" value="F:transcription coactivator activity"/>
    <property type="evidence" value="ECO:0007669"/>
    <property type="project" value="InterPro"/>
</dbReference>
<feature type="region of interest" description="Disordered" evidence="10">
    <location>
        <begin position="573"/>
        <end position="639"/>
    </location>
</feature>
<organism evidence="16 17">
    <name type="scientific">Meripilus lineatus</name>
    <dbReference type="NCBI Taxonomy" id="2056292"/>
    <lineage>
        <taxon>Eukaryota</taxon>
        <taxon>Fungi</taxon>
        <taxon>Dikarya</taxon>
        <taxon>Basidiomycota</taxon>
        <taxon>Agaricomycotina</taxon>
        <taxon>Agaricomycetes</taxon>
        <taxon>Polyporales</taxon>
        <taxon>Meripilaceae</taxon>
        <taxon>Meripilus</taxon>
    </lineage>
</organism>
<dbReference type="CDD" id="cd00167">
    <property type="entry name" value="SANT"/>
    <property type="match status" value="1"/>
</dbReference>
<feature type="region of interest" description="Disordered" evidence="10">
    <location>
        <begin position="245"/>
        <end position="309"/>
    </location>
</feature>
<feature type="compositionally biased region" description="Basic and acidic residues" evidence="10">
    <location>
        <begin position="456"/>
        <end position="467"/>
    </location>
</feature>
<dbReference type="Proteomes" id="UP001212997">
    <property type="component" value="Unassembled WGS sequence"/>
</dbReference>
<dbReference type="PIRSF" id="PIRSF025024">
    <property type="entry name" value="Transcriptional_adaptor_2"/>
    <property type="match status" value="1"/>
</dbReference>
<dbReference type="Gene3D" id="1.10.10.10">
    <property type="entry name" value="Winged helix-like DNA-binding domain superfamily/Winged helix DNA-binding domain"/>
    <property type="match status" value="1"/>
</dbReference>
<feature type="compositionally biased region" description="Basic and acidic residues" evidence="10">
    <location>
        <begin position="280"/>
        <end position="293"/>
    </location>
</feature>
<proteinExistence type="predicted"/>
<dbReference type="GO" id="GO:0006357">
    <property type="term" value="P:regulation of transcription by RNA polymerase II"/>
    <property type="evidence" value="ECO:0007669"/>
    <property type="project" value="InterPro"/>
</dbReference>
<dbReference type="CDD" id="cd02335">
    <property type="entry name" value="ZZ_ADA2"/>
    <property type="match status" value="1"/>
</dbReference>
<dbReference type="GO" id="GO:0005634">
    <property type="term" value="C:nucleus"/>
    <property type="evidence" value="ECO:0007669"/>
    <property type="project" value="UniProtKB-SubCell"/>
</dbReference>
<dbReference type="PANTHER" id="PTHR12374:SF20">
    <property type="entry name" value="TRANSCRIPTIONAL ADAPTER 2-ALPHA"/>
    <property type="match status" value="1"/>
</dbReference>
<keyword evidence="2" id="KW-0479">Metal-binding</keyword>
<evidence type="ECO:0000259" key="13">
    <source>
        <dbReference type="PROSITE" id="PS50934"/>
    </source>
</evidence>
<dbReference type="InterPro" id="IPR016827">
    <property type="entry name" value="Ada2/TADA2"/>
</dbReference>
<dbReference type="SMART" id="SM00717">
    <property type="entry name" value="SANT"/>
    <property type="match status" value="1"/>
</dbReference>
<evidence type="ECO:0000256" key="4">
    <source>
        <dbReference type="ARBA" id="ARBA00022833"/>
    </source>
</evidence>
<evidence type="ECO:0000259" key="14">
    <source>
        <dbReference type="PROSITE" id="PS51293"/>
    </source>
</evidence>
<dbReference type="AlphaFoldDB" id="A0AAD5VBF0"/>
<dbReference type="GO" id="GO:0003682">
    <property type="term" value="F:chromatin binding"/>
    <property type="evidence" value="ECO:0007669"/>
    <property type="project" value="TreeGrafter"/>
</dbReference>
<evidence type="ECO:0000256" key="6">
    <source>
        <dbReference type="ARBA" id="ARBA00023163"/>
    </source>
</evidence>
<evidence type="ECO:0000256" key="5">
    <source>
        <dbReference type="ARBA" id="ARBA00023015"/>
    </source>
</evidence>
<dbReference type="Pfam" id="PF22941">
    <property type="entry name" value="TADA2A-like_3rd"/>
    <property type="match status" value="2"/>
</dbReference>
<feature type="domain" description="Myb-like" evidence="11">
    <location>
        <begin position="90"/>
        <end position="133"/>
    </location>
</feature>
<dbReference type="SUPFAM" id="SSF46689">
    <property type="entry name" value="Homeodomain-like"/>
    <property type="match status" value="2"/>
</dbReference>
<dbReference type="Pfam" id="PF04433">
    <property type="entry name" value="SWIRM"/>
    <property type="match status" value="1"/>
</dbReference>
<dbReference type="FunFam" id="1.10.10.60:FF:000115">
    <property type="entry name" value="Transcriptional adapter 2"/>
    <property type="match status" value="1"/>
</dbReference>
<dbReference type="GO" id="GO:0006338">
    <property type="term" value="P:chromatin remodeling"/>
    <property type="evidence" value="ECO:0007669"/>
    <property type="project" value="TreeGrafter"/>
</dbReference>
<feature type="compositionally biased region" description="Low complexity" evidence="10">
    <location>
        <begin position="471"/>
        <end position="483"/>
    </location>
</feature>
<dbReference type="GO" id="GO:0008270">
    <property type="term" value="F:zinc ion binding"/>
    <property type="evidence" value="ECO:0007669"/>
    <property type="project" value="UniProtKB-KW"/>
</dbReference>
<comment type="subcellular location">
    <subcellularLocation>
        <location evidence="1 8">Nucleus</location>
    </subcellularLocation>
</comment>
<feature type="domain" description="SWIRM" evidence="13">
    <location>
        <begin position="481"/>
        <end position="577"/>
    </location>
</feature>
<evidence type="ECO:0000259" key="12">
    <source>
        <dbReference type="PROSITE" id="PS50135"/>
    </source>
</evidence>
<dbReference type="InterPro" id="IPR001005">
    <property type="entry name" value="SANT/Myb"/>
</dbReference>
<evidence type="ECO:0000256" key="10">
    <source>
        <dbReference type="SAM" id="MobiDB-lite"/>
    </source>
</evidence>
<feature type="domain" description="HTH myb-type" evidence="15">
    <location>
        <begin position="90"/>
        <end position="137"/>
    </location>
</feature>
<dbReference type="PROSITE" id="PS51294">
    <property type="entry name" value="HTH_MYB"/>
    <property type="match status" value="1"/>
</dbReference>
<dbReference type="FunFam" id="1.10.10.10:FF:000087">
    <property type="entry name" value="Transcriptional adapter 2"/>
    <property type="match status" value="1"/>
</dbReference>
<dbReference type="GO" id="GO:0070461">
    <property type="term" value="C:SAGA-type complex"/>
    <property type="evidence" value="ECO:0007669"/>
    <property type="project" value="TreeGrafter"/>
</dbReference>
<keyword evidence="5 8" id="KW-0805">Transcription regulation</keyword>
<feature type="compositionally biased region" description="Low complexity" evidence="10">
    <location>
        <begin position="261"/>
        <end position="272"/>
    </location>
</feature>
<dbReference type="InterPro" id="IPR041983">
    <property type="entry name" value="ADA2-like_ZZ"/>
</dbReference>
<evidence type="ECO:0000313" key="16">
    <source>
        <dbReference type="EMBL" id="KAJ3491264.1"/>
    </source>
</evidence>
<dbReference type="InterPro" id="IPR017884">
    <property type="entry name" value="SANT_dom"/>
</dbReference>
<dbReference type="InterPro" id="IPR036388">
    <property type="entry name" value="WH-like_DNA-bd_sf"/>
</dbReference>
<evidence type="ECO:0000256" key="1">
    <source>
        <dbReference type="ARBA" id="ARBA00004123"/>
    </source>
</evidence>
<keyword evidence="3 9" id="KW-0863">Zinc-finger</keyword>
<dbReference type="PROSITE" id="PS51293">
    <property type="entry name" value="SANT"/>
    <property type="match status" value="1"/>
</dbReference>
<sequence>MTVTHRKRQHQPEEIQTVNEPGLQIQCDGCDCDLTHSIRIKCADPVCEPGDGVDICPSCFCAGKEFGTHKRNHAYRVVELHSYPIFEEDWGADEELLLLEGISLQGLGNWQAIAEHVGTRTKEEVEKHYNSVYIQSANWPMPRMDLEFNIDPSEFQERKRRRISTMNTNPPPGPKVAPTSAPGVHEVATFLPGRLEFEHELDNEAEDLVKDLEFGACYKWGGEEIIEDENDLEVKARIRWEEETKMREAQGGKTAHPTKRLPNGLLNGLPNGFHRNGSTPKRDMQPKAEDKSNDGNGDGDPEEPVQPAPIETEDSLAFKLTLLEMYQQRVEKRHESKAVMFDRGLLNYKQTQANERKRSREEKDLVSKIRPFARLMTAQDFEEFLADLMYEALLRQRIQDLQHWRKIGLKTAADVDKYNTDLEKRKAAKANLARDYYAPDRLQLRTGGGRHSTGPDSRRDSEVRELTPKLSGAGAANGNTGSGRKMPAPMNLANSPYLHLLTPEEQVLCSTLRIIPRSYLTVKETLVREYARRGGKLRRREARDLVKIDVNKTSRIWDFLVQTGIMAVGISDPSHSNQDAASRVSATPSLSASPSKDSFLRTSPKIPFTSTPLAHPPFPIASSSSNTLSVPSNSLHPPT</sequence>
<comment type="caution">
    <text evidence="16">The sequence shown here is derived from an EMBL/GenBank/DDBJ whole genome shotgun (WGS) entry which is preliminary data.</text>
</comment>
<keyword evidence="6 8" id="KW-0804">Transcription</keyword>
<evidence type="ECO:0000256" key="9">
    <source>
        <dbReference type="PROSITE-ProRule" id="PRU00228"/>
    </source>
</evidence>
<dbReference type="PANTHER" id="PTHR12374">
    <property type="entry name" value="TRANSCRIPTIONAL ADAPTOR 2 ADA2 -RELATED"/>
    <property type="match status" value="1"/>
</dbReference>
<feature type="domain" description="SANT" evidence="14">
    <location>
        <begin position="85"/>
        <end position="137"/>
    </location>
</feature>
<dbReference type="PROSITE" id="PS50090">
    <property type="entry name" value="MYB_LIKE"/>
    <property type="match status" value="1"/>
</dbReference>
<dbReference type="InterPro" id="IPR017930">
    <property type="entry name" value="Myb_dom"/>
</dbReference>
<feature type="domain" description="ZZ-type" evidence="12">
    <location>
        <begin position="22"/>
        <end position="83"/>
    </location>
</feature>
<protein>
    <recommendedName>
        <fullName evidence="8">Transcriptional adapter 2</fullName>
    </recommendedName>
</protein>
<keyword evidence="7 8" id="KW-0539">Nucleus</keyword>
<keyword evidence="4" id="KW-0862">Zinc</keyword>
<evidence type="ECO:0000313" key="17">
    <source>
        <dbReference type="Proteomes" id="UP001212997"/>
    </source>
</evidence>
<dbReference type="EMBL" id="JANAWD010000015">
    <property type="protein sequence ID" value="KAJ3491264.1"/>
    <property type="molecule type" value="Genomic_DNA"/>
</dbReference>
<feature type="compositionally biased region" description="Low complexity" evidence="10">
    <location>
        <begin position="622"/>
        <end position="639"/>
    </location>
</feature>
<evidence type="ECO:0000259" key="15">
    <source>
        <dbReference type="PROSITE" id="PS51294"/>
    </source>
</evidence>
<dbReference type="InterPro" id="IPR007526">
    <property type="entry name" value="SWIRM"/>
</dbReference>
<evidence type="ECO:0000256" key="3">
    <source>
        <dbReference type="ARBA" id="ARBA00022771"/>
    </source>
</evidence>
<dbReference type="InterPro" id="IPR009057">
    <property type="entry name" value="Homeodomain-like_sf"/>
</dbReference>
<dbReference type="Pfam" id="PF25299">
    <property type="entry name" value="ZZ_ADA2"/>
    <property type="match status" value="1"/>
</dbReference>
<name>A0AAD5VBF0_9APHY</name>
<evidence type="ECO:0000256" key="8">
    <source>
        <dbReference type="PIRNR" id="PIRNR025024"/>
    </source>
</evidence>
<evidence type="ECO:0000259" key="11">
    <source>
        <dbReference type="PROSITE" id="PS50090"/>
    </source>
</evidence>
<dbReference type="PROSITE" id="PS50135">
    <property type="entry name" value="ZF_ZZ_2"/>
    <property type="match status" value="1"/>
</dbReference>
<evidence type="ECO:0000256" key="2">
    <source>
        <dbReference type="ARBA" id="ARBA00022723"/>
    </source>
</evidence>